<keyword evidence="4" id="KW-0813">Transport</keyword>
<protein>
    <recommendedName>
        <fullName evidence="3">Nucleotide exchange factor SIL1</fullName>
    </recommendedName>
</protein>
<dbReference type="GO" id="GO:0015031">
    <property type="term" value="P:protein transport"/>
    <property type="evidence" value="ECO:0007669"/>
    <property type="project" value="UniProtKB-KW"/>
</dbReference>
<evidence type="ECO:0000256" key="8">
    <source>
        <dbReference type="ARBA" id="ARBA00023010"/>
    </source>
</evidence>
<dbReference type="EMBL" id="BTFZ01000001">
    <property type="protein sequence ID" value="GMM33506.1"/>
    <property type="molecule type" value="Genomic_DNA"/>
</dbReference>
<gene>
    <name evidence="9" type="ORF">DASC09_008310</name>
</gene>
<keyword evidence="10" id="KW-1185">Reference proteome</keyword>
<keyword evidence="7" id="KW-0653">Protein transport</keyword>
<dbReference type="Pfam" id="PF16782">
    <property type="entry name" value="SIL1"/>
    <property type="match status" value="1"/>
</dbReference>
<keyword evidence="5" id="KW-0732">Signal</keyword>
<keyword evidence="8" id="KW-0811">Translocation</keyword>
<evidence type="ECO:0000256" key="7">
    <source>
        <dbReference type="ARBA" id="ARBA00022927"/>
    </source>
</evidence>
<dbReference type="GO" id="GO:0000774">
    <property type="term" value="F:adenyl-nucleotide exchange factor activity"/>
    <property type="evidence" value="ECO:0007669"/>
    <property type="project" value="InterPro"/>
</dbReference>
<comment type="similarity">
    <text evidence="1">Belongs to the SIL1 family.</text>
</comment>
<organism evidence="9 10">
    <name type="scientific">Saccharomycopsis crataegensis</name>
    <dbReference type="NCBI Taxonomy" id="43959"/>
    <lineage>
        <taxon>Eukaryota</taxon>
        <taxon>Fungi</taxon>
        <taxon>Dikarya</taxon>
        <taxon>Ascomycota</taxon>
        <taxon>Saccharomycotina</taxon>
        <taxon>Saccharomycetes</taxon>
        <taxon>Saccharomycopsidaceae</taxon>
        <taxon>Saccharomycopsis</taxon>
    </lineage>
</organism>
<evidence type="ECO:0000313" key="9">
    <source>
        <dbReference type="EMBL" id="GMM33506.1"/>
    </source>
</evidence>
<proteinExistence type="inferred from homology"/>
<evidence type="ECO:0000256" key="5">
    <source>
        <dbReference type="ARBA" id="ARBA00022729"/>
    </source>
</evidence>
<dbReference type="Proteomes" id="UP001360560">
    <property type="component" value="Unassembled WGS sequence"/>
</dbReference>
<dbReference type="GO" id="GO:0005783">
    <property type="term" value="C:endoplasmic reticulum"/>
    <property type="evidence" value="ECO:0007669"/>
    <property type="project" value="InterPro"/>
</dbReference>
<evidence type="ECO:0000256" key="4">
    <source>
        <dbReference type="ARBA" id="ARBA00022448"/>
    </source>
</evidence>
<evidence type="ECO:0000256" key="3">
    <source>
        <dbReference type="ARBA" id="ARBA00015352"/>
    </source>
</evidence>
<comment type="subunit">
    <text evidence="2">Interacts with KAR2.</text>
</comment>
<keyword evidence="6" id="KW-0256">Endoplasmic reticulum</keyword>
<evidence type="ECO:0000256" key="2">
    <source>
        <dbReference type="ARBA" id="ARBA00011799"/>
    </source>
</evidence>
<reference evidence="9 10" key="1">
    <citation type="journal article" date="2023" name="Elife">
        <title>Identification of key yeast species and microbe-microbe interactions impacting larval growth of Drosophila in the wild.</title>
        <authorList>
            <person name="Mure A."/>
            <person name="Sugiura Y."/>
            <person name="Maeda R."/>
            <person name="Honda K."/>
            <person name="Sakurai N."/>
            <person name="Takahashi Y."/>
            <person name="Watada M."/>
            <person name="Katoh T."/>
            <person name="Gotoh A."/>
            <person name="Gotoh Y."/>
            <person name="Taniguchi I."/>
            <person name="Nakamura K."/>
            <person name="Hayashi T."/>
            <person name="Katayama T."/>
            <person name="Uemura T."/>
            <person name="Hattori Y."/>
        </authorList>
    </citation>
    <scope>NUCLEOTIDE SEQUENCE [LARGE SCALE GENOMIC DNA]</scope>
    <source>
        <strain evidence="9 10">SC-9</strain>
    </source>
</reference>
<evidence type="ECO:0000256" key="6">
    <source>
        <dbReference type="ARBA" id="ARBA00022824"/>
    </source>
</evidence>
<dbReference type="AlphaFoldDB" id="A0AAV5QFR4"/>
<comment type="caution">
    <text evidence="9">The sequence shown here is derived from an EMBL/GenBank/DDBJ whole genome shotgun (WGS) entry which is preliminary data.</text>
</comment>
<dbReference type="RefSeq" id="XP_064850506.1">
    <property type="nucleotide sequence ID" value="XM_064994434.1"/>
</dbReference>
<name>A0AAV5QFR4_9ASCO</name>
<dbReference type="InterPro" id="IPR011989">
    <property type="entry name" value="ARM-like"/>
</dbReference>
<evidence type="ECO:0000313" key="10">
    <source>
        <dbReference type="Proteomes" id="UP001360560"/>
    </source>
</evidence>
<dbReference type="InterPro" id="IPR031884">
    <property type="entry name" value="Sil1_fungi"/>
</dbReference>
<dbReference type="Gene3D" id="1.25.10.10">
    <property type="entry name" value="Leucine-rich Repeat Variant"/>
    <property type="match status" value="1"/>
</dbReference>
<evidence type="ECO:0000256" key="1">
    <source>
        <dbReference type="ARBA" id="ARBA00010588"/>
    </source>
</evidence>
<accession>A0AAV5QFR4</accession>
<sequence>MASSQELICPDLNLENCFPKKFVATNEWQIIKPGQEVPEGLHYRLNFETGIKQAKLLDPNESEDNKDREMAVLVSDESNSIQEFQDEDYDNLWGNDDPVNVVLEEVTPDEGKGEGISFQQSLQNLHHIFRSSKNIESVISNNYDAIEKSLDSLIYSAHDIEFGREFTADNSNIILFFSIINNPNIAQIDIKEKLLRIIGSSIRNNEESLQNIMQYNHGGDPLLNSLISFIDIQLTSSTAKAYVDQILIKRTVGVLNALIYNKGALADFERLKIKDFLSNRFNLLNSDVKKRCINLLNDYDLLIGEHDTRSDEL</sequence>
<dbReference type="GeneID" id="90071485"/>